<dbReference type="Proteomes" id="UP001168821">
    <property type="component" value="Unassembled WGS sequence"/>
</dbReference>
<dbReference type="InterPro" id="IPR001584">
    <property type="entry name" value="Integrase_cat-core"/>
</dbReference>
<feature type="domain" description="Integrase catalytic" evidence="1">
    <location>
        <begin position="143"/>
        <end position="325"/>
    </location>
</feature>
<gene>
    <name evidence="2" type="ORF">Zmor_017931</name>
</gene>
<dbReference type="PROSITE" id="PS50994">
    <property type="entry name" value="INTEGRASE"/>
    <property type="match status" value="1"/>
</dbReference>
<dbReference type="GO" id="GO:0015074">
    <property type="term" value="P:DNA integration"/>
    <property type="evidence" value="ECO:0007669"/>
    <property type="project" value="InterPro"/>
</dbReference>
<comment type="caution">
    <text evidence="2">The sequence shown here is derived from an EMBL/GenBank/DDBJ whole genome shotgun (WGS) entry which is preliminary data.</text>
</comment>
<sequence length="409" mass="47796">MDNKLEENSTVEQTLGYACPIRGGRRGRPRYCIYEQQLKFLRRNSYSWTQIAQLLNVSTRTLLRHRNALNFCEPNRFVNDVELENVIREILSTTPNIGETYVIGGIKSRGLTVSRWRIREQLNIIDPIGRLSRKRSAIVRRVYNVKGANYLWHIDSNHKLIAFRLVLHGCIDGYSRCIIYLQCLTNNKAKSVLNLFENVVQKYGLPSRCRGDHGTENVLVAQYMLAHRGLNRGSFITGRSVHNQRIERLWAEVNRTVSKQFKELFITMEQNDVLDELNELDLFALHYIFIPRIQKSLDEFVNQWNNHSLCTMQNRSPMQLWQTSMIQNQFEDIHEDHFYNENPTEYGIDEEGPLPELITDNNIVVPEFQDNNWLTLQEIINIVPDPLAEDGNCGVAFYLTMRDYLKSLQ</sequence>
<dbReference type="SUPFAM" id="SSF53098">
    <property type="entry name" value="Ribonuclease H-like"/>
    <property type="match status" value="1"/>
</dbReference>
<organism evidence="2 3">
    <name type="scientific">Zophobas morio</name>
    <dbReference type="NCBI Taxonomy" id="2755281"/>
    <lineage>
        <taxon>Eukaryota</taxon>
        <taxon>Metazoa</taxon>
        <taxon>Ecdysozoa</taxon>
        <taxon>Arthropoda</taxon>
        <taxon>Hexapoda</taxon>
        <taxon>Insecta</taxon>
        <taxon>Pterygota</taxon>
        <taxon>Neoptera</taxon>
        <taxon>Endopterygota</taxon>
        <taxon>Coleoptera</taxon>
        <taxon>Polyphaga</taxon>
        <taxon>Cucujiformia</taxon>
        <taxon>Tenebrionidae</taxon>
        <taxon>Zophobas</taxon>
    </lineage>
</organism>
<dbReference type="Pfam" id="PF24764">
    <property type="entry name" value="rva_4"/>
    <property type="match status" value="1"/>
</dbReference>
<evidence type="ECO:0000313" key="2">
    <source>
        <dbReference type="EMBL" id="KAJ3651927.1"/>
    </source>
</evidence>
<accession>A0AA38IDF6</accession>
<dbReference type="InterPro" id="IPR036397">
    <property type="entry name" value="RNaseH_sf"/>
</dbReference>
<proteinExistence type="predicted"/>
<dbReference type="EMBL" id="JALNTZ010000005">
    <property type="protein sequence ID" value="KAJ3651927.1"/>
    <property type="molecule type" value="Genomic_DNA"/>
</dbReference>
<dbReference type="GO" id="GO:0003676">
    <property type="term" value="F:nucleic acid binding"/>
    <property type="evidence" value="ECO:0007669"/>
    <property type="project" value="InterPro"/>
</dbReference>
<evidence type="ECO:0000259" key="1">
    <source>
        <dbReference type="PROSITE" id="PS50994"/>
    </source>
</evidence>
<protein>
    <recommendedName>
        <fullName evidence="1">Integrase catalytic domain-containing protein</fullName>
    </recommendedName>
</protein>
<dbReference type="PANTHER" id="PTHR46791:SF4">
    <property type="match status" value="1"/>
</dbReference>
<reference evidence="2" key="1">
    <citation type="journal article" date="2023" name="G3 (Bethesda)">
        <title>Whole genome assemblies of Zophobas morio and Tenebrio molitor.</title>
        <authorList>
            <person name="Kaur S."/>
            <person name="Stinson S.A."/>
            <person name="diCenzo G.C."/>
        </authorList>
    </citation>
    <scope>NUCLEOTIDE SEQUENCE</scope>
    <source>
        <strain evidence="2">QUZm001</strain>
    </source>
</reference>
<dbReference type="InterPro" id="IPR058913">
    <property type="entry name" value="Integrase_dom_put"/>
</dbReference>
<dbReference type="PANTHER" id="PTHR46791">
    <property type="entry name" value="EXPRESSED PROTEIN"/>
    <property type="match status" value="1"/>
</dbReference>
<dbReference type="AlphaFoldDB" id="A0AA38IDF6"/>
<dbReference type="Gene3D" id="3.30.420.10">
    <property type="entry name" value="Ribonuclease H-like superfamily/Ribonuclease H"/>
    <property type="match status" value="1"/>
</dbReference>
<dbReference type="InterPro" id="IPR012337">
    <property type="entry name" value="RNaseH-like_sf"/>
</dbReference>
<name>A0AA38IDF6_9CUCU</name>
<keyword evidence="3" id="KW-1185">Reference proteome</keyword>
<evidence type="ECO:0000313" key="3">
    <source>
        <dbReference type="Proteomes" id="UP001168821"/>
    </source>
</evidence>